<dbReference type="PANTHER" id="PTHR11742">
    <property type="entry name" value="MANNOSYL-OLIGOSACCHARIDE ALPHA-1,2-MANNOSIDASE-RELATED"/>
    <property type="match status" value="1"/>
</dbReference>
<feature type="active site" description="Proton donor" evidence="6">
    <location>
        <position position="436"/>
    </location>
</feature>
<comment type="pathway">
    <text evidence="2">Protein modification; protein glycosylation.</text>
</comment>
<dbReference type="GO" id="GO:0005783">
    <property type="term" value="C:endoplasmic reticulum"/>
    <property type="evidence" value="ECO:0007669"/>
    <property type="project" value="TreeGrafter"/>
</dbReference>
<dbReference type="InterPro" id="IPR036026">
    <property type="entry name" value="Seven-hairpin_glycosidases"/>
</dbReference>
<evidence type="ECO:0000256" key="9">
    <source>
        <dbReference type="RuleBase" id="RU361193"/>
    </source>
</evidence>
<dbReference type="Gene3D" id="1.50.10.10">
    <property type="match status" value="1"/>
</dbReference>
<evidence type="ECO:0000256" key="4">
    <source>
        <dbReference type="ARBA" id="ARBA00022801"/>
    </source>
</evidence>
<evidence type="ECO:0000256" key="8">
    <source>
        <dbReference type="PIRSR" id="PIRSR601382-3"/>
    </source>
</evidence>
<reference evidence="10" key="1">
    <citation type="submission" date="2023-06" db="EMBL/GenBank/DDBJ databases">
        <title>Genome-scale phylogeny and comparative genomics of the fungal order Sordariales.</title>
        <authorList>
            <consortium name="Lawrence Berkeley National Laboratory"/>
            <person name="Hensen N."/>
            <person name="Bonometti L."/>
            <person name="Westerberg I."/>
            <person name="Brannstrom I.O."/>
            <person name="Guillou S."/>
            <person name="Cros-Aarteil S."/>
            <person name="Calhoun S."/>
            <person name="Haridas S."/>
            <person name="Kuo A."/>
            <person name="Mondo S."/>
            <person name="Pangilinan J."/>
            <person name="Riley R."/>
            <person name="LaButti K."/>
            <person name="Andreopoulos B."/>
            <person name="Lipzen A."/>
            <person name="Chen C."/>
            <person name="Yanf M."/>
            <person name="Daum C."/>
            <person name="Ng V."/>
            <person name="Clum A."/>
            <person name="Steindorff A."/>
            <person name="Ohm R."/>
            <person name="Martin F."/>
            <person name="Silar P."/>
            <person name="Natvig D."/>
            <person name="Lalanne C."/>
            <person name="Gautier V."/>
            <person name="Ament-velasquez S.L."/>
            <person name="Kruys A."/>
            <person name="Hutchinson M.I."/>
            <person name="Powell A.J."/>
            <person name="Barry K."/>
            <person name="Miller A.N."/>
            <person name="Grigoriev I.V."/>
            <person name="Debuchy R."/>
            <person name="Gladieux P."/>
            <person name="Thoren M.H."/>
            <person name="Johannesson H."/>
        </authorList>
    </citation>
    <scope>NUCLEOTIDE SEQUENCE</scope>
    <source>
        <strain evidence="10">SMH3187-1</strain>
    </source>
</reference>
<comment type="similarity">
    <text evidence="3 9">Belongs to the glycosyl hydrolase 47 family.</text>
</comment>
<evidence type="ECO:0000313" key="10">
    <source>
        <dbReference type="EMBL" id="KAK0753904.1"/>
    </source>
</evidence>
<dbReference type="GO" id="GO:0005975">
    <property type="term" value="P:carbohydrate metabolic process"/>
    <property type="evidence" value="ECO:0007669"/>
    <property type="project" value="InterPro"/>
</dbReference>
<keyword evidence="7" id="KW-0479">Metal-binding</keyword>
<dbReference type="GO" id="GO:0005509">
    <property type="term" value="F:calcium ion binding"/>
    <property type="evidence" value="ECO:0007669"/>
    <property type="project" value="InterPro"/>
</dbReference>
<keyword evidence="5 8" id="KW-1015">Disulfide bond</keyword>
<feature type="disulfide bond" evidence="8">
    <location>
        <begin position="393"/>
        <end position="422"/>
    </location>
</feature>
<gene>
    <name evidence="10" type="ORF">B0T18DRAFT_424378</name>
</gene>
<evidence type="ECO:0000256" key="7">
    <source>
        <dbReference type="PIRSR" id="PIRSR601382-2"/>
    </source>
</evidence>
<protein>
    <recommendedName>
        <fullName evidence="9">alpha-1,2-Mannosidase</fullName>
        <ecNumber evidence="9">3.2.1.-</ecNumber>
    </recommendedName>
</protein>
<proteinExistence type="inferred from homology"/>
<dbReference type="InterPro" id="IPR050749">
    <property type="entry name" value="Glycosyl_Hydrolase_47"/>
</dbReference>
<accession>A0AA40F9W0</accession>
<dbReference type="PANTHER" id="PTHR11742:SF89">
    <property type="entry name" value="ALPHA-1,2-MANNOSIDASE"/>
    <property type="match status" value="1"/>
</dbReference>
<dbReference type="SUPFAM" id="SSF48225">
    <property type="entry name" value="Seven-hairpin glycosidases"/>
    <property type="match status" value="1"/>
</dbReference>
<dbReference type="EMBL" id="JAUKUD010000001">
    <property type="protein sequence ID" value="KAK0753904.1"/>
    <property type="molecule type" value="Genomic_DNA"/>
</dbReference>
<dbReference type="GO" id="GO:0036503">
    <property type="term" value="P:ERAD pathway"/>
    <property type="evidence" value="ECO:0007669"/>
    <property type="project" value="UniProtKB-ARBA"/>
</dbReference>
<evidence type="ECO:0000256" key="5">
    <source>
        <dbReference type="ARBA" id="ARBA00023157"/>
    </source>
</evidence>
<evidence type="ECO:0000256" key="6">
    <source>
        <dbReference type="PIRSR" id="PIRSR601382-1"/>
    </source>
</evidence>
<evidence type="ECO:0000256" key="3">
    <source>
        <dbReference type="ARBA" id="ARBA00007658"/>
    </source>
</evidence>
<sequence>MAVHSARRRLQGILVFAICGILLTCVLLDRTDIRPVHGKWYWKGNGYTPSSFDWSARTPAHAVDPADMVPLPDGPPQALPRIQHRFSPDDLDAAFNKTQRERRNAVRDVAKKSWDAYRTYAWGRDEVRPLSLRGDDTFAGWGATLVDSLDTLWIMGFHAEFHDAVRIVARIDWNNATSSSCSLFETTIRYLGGLLSAHDLSGSPILLAKALELGEMLLAAFDTPTHLPANNLDFSLAKAGALVASPREASAALGTLSLEFTRLSQLTGRPDFHSAIDPIKHHLLRTQPTTKLPGMWPVHLTLSPSFHALDSTFSLGALSDSLYEYLPKTHALLSGTDPAYGTLYLSAAATIQSHLLFAPMLPDPQPDILLPGTVLANGHAVIDLLPELQHLACFAGGMFALGGRLFSNASHVDVGARLARGCAWAYDQFPAGLMPELSEVSKGEEEGLPRPWVSVRDAGWRLRPEAVESLFVMWRVTGEREWVERAWRMWEGVVKAAGAGEGFAMVEDSFWIAETLKYFYLIFSEPELISLDDYVLNTEAHPFRLPKPGDEGITKQTGRAWE</sequence>
<name>A0AA40F9W0_9PEZI</name>
<feature type="binding site" evidence="7">
    <location>
        <position position="538"/>
    </location>
    <ligand>
        <name>Ca(2+)</name>
        <dbReference type="ChEBI" id="CHEBI:29108"/>
    </ligand>
</feature>
<keyword evidence="9" id="KW-0326">Glycosidase</keyword>
<comment type="cofactor">
    <cofactor evidence="1 7">
        <name>Ca(2+)</name>
        <dbReference type="ChEBI" id="CHEBI:29108"/>
    </cofactor>
</comment>
<dbReference type="EC" id="3.2.1.-" evidence="9"/>
<comment type="caution">
    <text evidence="10">The sequence shown here is derived from an EMBL/GenBank/DDBJ whole genome shotgun (WGS) entry which is preliminary data.</text>
</comment>
<feature type="active site" evidence="6">
    <location>
        <position position="465"/>
    </location>
</feature>
<dbReference type="GO" id="GO:0016020">
    <property type="term" value="C:membrane"/>
    <property type="evidence" value="ECO:0007669"/>
    <property type="project" value="InterPro"/>
</dbReference>
<evidence type="ECO:0000313" key="11">
    <source>
        <dbReference type="Proteomes" id="UP001172155"/>
    </source>
</evidence>
<keyword evidence="11" id="KW-1185">Reference proteome</keyword>
<dbReference type="InterPro" id="IPR012341">
    <property type="entry name" value="6hp_glycosidase-like_sf"/>
</dbReference>
<dbReference type="GO" id="GO:0004571">
    <property type="term" value="F:mannosyl-oligosaccharide 1,2-alpha-mannosidase activity"/>
    <property type="evidence" value="ECO:0007669"/>
    <property type="project" value="InterPro"/>
</dbReference>
<evidence type="ECO:0000256" key="2">
    <source>
        <dbReference type="ARBA" id="ARBA00004922"/>
    </source>
</evidence>
<organism evidence="10 11">
    <name type="scientific">Schizothecium vesticola</name>
    <dbReference type="NCBI Taxonomy" id="314040"/>
    <lineage>
        <taxon>Eukaryota</taxon>
        <taxon>Fungi</taxon>
        <taxon>Dikarya</taxon>
        <taxon>Ascomycota</taxon>
        <taxon>Pezizomycotina</taxon>
        <taxon>Sordariomycetes</taxon>
        <taxon>Sordariomycetidae</taxon>
        <taxon>Sordariales</taxon>
        <taxon>Schizotheciaceae</taxon>
        <taxon>Schizothecium</taxon>
    </lineage>
</organism>
<dbReference type="PRINTS" id="PR00747">
    <property type="entry name" value="GLYHDRLASE47"/>
</dbReference>
<dbReference type="AlphaFoldDB" id="A0AA40F9W0"/>
<dbReference type="Proteomes" id="UP001172155">
    <property type="component" value="Unassembled WGS sequence"/>
</dbReference>
<dbReference type="Pfam" id="PF01532">
    <property type="entry name" value="Glyco_hydro_47"/>
    <property type="match status" value="1"/>
</dbReference>
<evidence type="ECO:0000256" key="1">
    <source>
        <dbReference type="ARBA" id="ARBA00001913"/>
    </source>
</evidence>
<dbReference type="InterPro" id="IPR001382">
    <property type="entry name" value="Glyco_hydro_47"/>
</dbReference>
<keyword evidence="7" id="KW-0106">Calcium</keyword>
<feature type="active site" description="Proton donor" evidence="6">
    <location>
        <position position="185"/>
    </location>
</feature>
<keyword evidence="4 9" id="KW-0378">Hydrolase</keyword>
<feature type="active site" evidence="6">
    <location>
        <position position="320"/>
    </location>
</feature>